<dbReference type="Proteomes" id="UP000217507">
    <property type="component" value="Chromosome"/>
</dbReference>
<gene>
    <name evidence="1" type="ORF">NIES23_31240</name>
</gene>
<evidence type="ECO:0000313" key="2">
    <source>
        <dbReference type="Proteomes" id="UP000217507"/>
    </source>
</evidence>
<sequence>MLSVYKPSATLSVAAAIALLCTSCGESKVAQCNKVIKIANEAALLGQQYGKDPKSAKGSQGLTEFASKIDQVTTEMKGLAIKDEQLQGFQGRFIKLYEDISKGLNEAATAINQKNIKQANRFLVTLQKSSLEEGVIVKEINGYCSGK</sequence>
<dbReference type="EMBL" id="AP018216">
    <property type="protein sequence ID" value="BAY70320.1"/>
    <property type="molecule type" value="Genomic_DNA"/>
</dbReference>
<evidence type="ECO:0000313" key="1">
    <source>
        <dbReference type="EMBL" id="BAY70320.1"/>
    </source>
</evidence>
<protein>
    <submittedName>
        <fullName evidence="1">Uncharacterized protein</fullName>
    </submittedName>
</protein>
<reference evidence="1 2" key="1">
    <citation type="submission" date="2017-06" db="EMBL/GenBank/DDBJ databases">
        <title>Genome sequencing of cyanobaciteial culture collection at National Institute for Environmental Studies (NIES).</title>
        <authorList>
            <person name="Hirose Y."/>
            <person name="Shimura Y."/>
            <person name="Fujisawa T."/>
            <person name="Nakamura Y."/>
            <person name="Kawachi M."/>
        </authorList>
    </citation>
    <scope>NUCLEOTIDE SEQUENCE [LARGE SCALE GENOMIC DNA]</scope>
    <source>
        <strain evidence="1 2">NIES-23</strain>
    </source>
</reference>
<name>A0A1Z4KMU3_ANAVA</name>
<organism evidence="1 2">
    <name type="scientific">Trichormus variabilis NIES-23</name>
    <dbReference type="NCBI Taxonomy" id="1973479"/>
    <lineage>
        <taxon>Bacteria</taxon>
        <taxon>Bacillati</taxon>
        <taxon>Cyanobacteriota</taxon>
        <taxon>Cyanophyceae</taxon>
        <taxon>Nostocales</taxon>
        <taxon>Nostocaceae</taxon>
        <taxon>Trichormus</taxon>
    </lineage>
</organism>
<dbReference type="AlphaFoldDB" id="A0A1Z4KMU3"/>
<accession>A0A1Z4KMU3</accession>
<proteinExistence type="predicted"/>